<feature type="transmembrane region" description="Helical" evidence="7">
    <location>
        <begin position="226"/>
        <end position="248"/>
    </location>
</feature>
<dbReference type="AlphaFoldDB" id="A0AAN6MFK1"/>
<evidence type="ECO:0000256" key="5">
    <source>
        <dbReference type="ARBA" id="ARBA00038359"/>
    </source>
</evidence>
<reference evidence="9" key="1">
    <citation type="journal article" date="2023" name="Mol. Phylogenet. Evol.">
        <title>Genome-scale phylogeny and comparative genomics of the fungal order Sordariales.</title>
        <authorList>
            <person name="Hensen N."/>
            <person name="Bonometti L."/>
            <person name="Westerberg I."/>
            <person name="Brannstrom I.O."/>
            <person name="Guillou S."/>
            <person name="Cros-Aarteil S."/>
            <person name="Calhoun S."/>
            <person name="Haridas S."/>
            <person name="Kuo A."/>
            <person name="Mondo S."/>
            <person name="Pangilinan J."/>
            <person name="Riley R."/>
            <person name="LaButti K."/>
            <person name="Andreopoulos B."/>
            <person name="Lipzen A."/>
            <person name="Chen C."/>
            <person name="Yan M."/>
            <person name="Daum C."/>
            <person name="Ng V."/>
            <person name="Clum A."/>
            <person name="Steindorff A."/>
            <person name="Ohm R.A."/>
            <person name="Martin F."/>
            <person name="Silar P."/>
            <person name="Natvig D.O."/>
            <person name="Lalanne C."/>
            <person name="Gautier V."/>
            <person name="Ament-Velasquez S.L."/>
            <person name="Kruys A."/>
            <person name="Hutchinson M.I."/>
            <person name="Powell A.J."/>
            <person name="Barry K."/>
            <person name="Miller A.N."/>
            <person name="Grigoriev I.V."/>
            <person name="Debuchy R."/>
            <person name="Gladieux P."/>
            <person name="Hiltunen Thoren M."/>
            <person name="Johannesson H."/>
        </authorList>
    </citation>
    <scope>NUCLEOTIDE SEQUENCE</scope>
    <source>
        <strain evidence="9">CBS 103.79</strain>
    </source>
</reference>
<evidence type="ECO:0000259" key="8">
    <source>
        <dbReference type="Pfam" id="PF20684"/>
    </source>
</evidence>
<feature type="transmembrane region" description="Helical" evidence="7">
    <location>
        <begin position="111"/>
        <end position="134"/>
    </location>
</feature>
<organism evidence="9 10">
    <name type="scientific">Staphylotrichum tortipilum</name>
    <dbReference type="NCBI Taxonomy" id="2831512"/>
    <lineage>
        <taxon>Eukaryota</taxon>
        <taxon>Fungi</taxon>
        <taxon>Dikarya</taxon>
        <taxon>Ascomycota</taxon>
        <taxon>Pezizomycotina</taxon>
        <taxon>Sordariomycetes</taxon>
        <taxon>Sordariomycetidae</taxon>
        <taxon>Sordariales</taxon>
        <taxon>Chaetomiaceae</taxon>
        <taxon>Staphylotrichum</taxon>
    </lineage>
</organism>
<feature type="region of interest" description="Disordered" evidence="6">
    <location>
        <begin position="256"/>
        <end position="276"/>
    </location>
</feature>
<feature type="transmembrane region" description="Helical" evidence="7">
    <location>
        <begin position="154"/>
        <end position="176"/>
    </location>
</feature>
<comment type="similarity">
    <text evidence="5">Belongs to the SAT4 family.</text>
</comment>
<evidence type="ECO:0000256" key="7">
    <source>
        <dbReference type="SAM" id="Phobius"/>
    </source>
</evidence>
<comment type="subcellular location">
    <subcellularLocation>
        <location evidence="1">Membrane</location>
        <topology evidence="1">Multi-pass membrane protein</topology>
    </subcellularLocation>
</comment>
<evidence type="ECO:0000256" key="4">
    <source>
        <dbReference type="ARBA" id="ARBA00023136"/>
    </source>
</evidence>
<dbReference type="PANTHER" id="PTHR33048">
    <property type="entry name" value="PTH11-LIKE INTEGRAL MEMBRANE PROTEIN (AFU_ORTHOLOGUE AFUA_5G11245)"/>
    <property type="match status" value="1"/>
</dbReference>
<sequence>MIWILGSLTALSALLLAVRLALKRPQGKPLCWDDSVLVGAWCFLLCSFALVAVAAGEGYGWPDLILESESESRVIRLLAAAEFCAVFALAAAKTSIAITLLYAMPERWQRVLVGGFLVLADVLMVGLACVLWVAMSQRTLAQICEAGGTGWPAVLFQAVWSAATDLIFAFIPWLFFPRNMRIRERIGLVVMVSLGTFAGVTAIIKIKNMGCNDLGQNIAHASTNQVLWTFIEPAAMILAICIPILHLLDIPRDGDSQLDPLGPNEAPFPPPSPSVSADGRHATWTITGGPFDPFDPQNAGIPLQPLGPAAHRTIVRTEAIVVEVEDAENVRARGRTTARRSFPL</sequence>
<dbReference type="Pfam" id="PF20684">
    <property type="entry name" value="Fung_rhodopsin"/>
    <property type="match status" value="1"/>
</dbReference>
<protein>
    <recommendedName>
        <fullName evidence="8">Rhodopsin domain-containing protein</fullName>
    </recommendedName>
</protein>
<evidence type="ECO:0000313" key="10">
    <source>
        <dbReference type="Proteomes" id="UP001303889"/>
    </source>
</evidence>
<evidence type="ECO:0000256" key="2">
    <source>
        <dbReference type="ARBA" id="ARBA00022692"/>
    </source>
</evidence>
<gene>
    <name evidence="9" type="ORF">C8A05DRAFT_37102</name>
</gene>
<dbReference type="PANTHER" id="PTHR33048:SF42">
    <property type="entry name" value="INTEGRAL MEMBRANE PROTEIN"/>
    <property type="match status" value="1"/>
</dbReference>
<dbReference type="GO" id="GO:0016020">
    <property type="term" value="C:membrane"/>
    <property type="evidence" value="ECO:0007669"/>
    <property type="project" value="UniProtKB-SubCell"/>
</dbReference>
<feature type="domain" description="Rhodopsin" evidence="8">
    <location>
        <begin position="19"/>
        <end position="246"/>
    </location>
</feature>
<feature type="transmembrane region" description="Helical" evidence="7">
    <location>
        <begin position="75"/>
        <end position="104"/>
    </location>
</feature>
<evidence type="ECO:0000256" key="1">
    <source>
        <dbReference type="ARBA" id="ARBA00004141"/>
    </source>
</evidence>
<evidence type="ECO:0000256" key="3">
    <source>
        <dbReference type="ARBA" id="ARBA00022989"/>
    </source>
</evidence>
<accession>A0AAN6MFK1</accession>
<keyword evidence="2 7" id="KW-0812">Transmembrane</keyword>
<keyword evidence="4 7" id="KW-0472">Membrane</keyword>
<dbReference type="InterPro" id="IPR049326">
    <property type="entry name" value="Rhodopsin_dom_fungi"/>
</dbReference>
<name>A0AAN6MFK1_9PEZI</name>
<keyword evidence="3 7" id="KW-1133">Transmembrane helix</keyword>
<evidence type="ECO:0000313" key="9">
    <source>
        <dbReference type="EMBL" id="KAK3899294.1"/>
    </source>
</evidence>
<feature type="transmembrane region" description="Helical" evidence="7">
    <location>
        <begin position="34"/>
        <end position="55"/>
    </location>
</feature>
<proteinExistence type="inferred from homology"/>
<reference evidence="9" key="2">
    <citation type="submission" date="2023-05" db="EMBL/GenBank/DDBJ databases">
        <authorList>
            <consortium name="Lawrence Berkeley National Laboratory"/>
            <person name="Steindorff A."/>
            <person name="Hensen N."/>
            <person name="Bonometti L."/>
            <person name="Westerberg I."/>
            <person name="Brannstrom I.O."/>
            <person name="Guillou S."/>
            <person name="Cros-Aarteil S."/>
            <person name="Calhoun S."/>
            <person name="Haridas S."/>
            <person name="Kuo A."/>
            <person name="Mondo S."/>
            <person name="Pangilinan J."/>
            <person name="Riley R."/>
            <person name="Labutti K."/>
            <person name="Andreopoulos B."/>
            <person name="Lipzen A."/>
            <person name="Chen C."/>
            <person name="Yanf M."/>
            <person name="Daum C."/>
            <person name="Ng V."/>
            <person name="Clum A."/>
            <person name="Ohm R."/>
            <person name="Martin F."/>
            <person name="Silar P."/>
            <person name="Natvig D."/>
            <person name="Lalanne C."/>
            <person name="Gautier V."/>
            <person name="Ament-Velasquez S.L."/>
            <person name="Kruys A."/>
            <person name="Hutchinson M.I."/>
            <person name="Powell A.J."/>
            <person name="Barry K."/>
            <person name="Miller A.N."/>
            <person name="Grigoriev I.V."/>
            <person name="Debuchy R."/>
            <person name="Gladieux P."/>
            <person name="Thoren M.H."/>
            <person name="Johannesson H."/>
        </authorList>
    </citation>
    <scope>NUCLEOTIDE SEQUENCE</scope>
    <source>
        <strain evidence="9">CBS 103.79</strain>
    </source>
</reference>
<feature type="transmembrane region" description="Helical" evidence="7">
    <location>
        <begin position="188"/>
        <end position="206"/>
    </location>
</feature>
<comment type="caution">
    <text evidence="9">The sequence shown here is derived from an EMBL/GenBank/DDBJ whole genome shotgun (WGS) entry which is preliminary data.</text>
</comment>
<evidence type="ECO:0000256" key="6">
    <source>
        <dbReference type="SAM" id="MobiDB-lite"/>
    </source>
</evidence>
<keyword evidence="10" id="KW-1185">Reference proteome</keyword>
<dbReference type="EMBL" id="MU855806">
    <property type="protein sequence ID" value="KAK3899294.1"/>
    <property type="molecule type" value="Genomic_DNA"/>
</dbReference>
<dbReference type="InterPro" id="IPR052337">
    <property type="entry name" value="SAT4-like"/>
</dbReference>
<feature type="transmembrane region" description="Helical" evidence="7">
    <location>
        <begin position="6"/>
        <end position="22"/>
    </location>
</feature>
<dbReference type="Proteomes" id="UP001303889">
    <property type="component" value="Unassembled WGS sequence"/>
</dbReference>